<name>A0ABP6UK90_9ACTN</name>
<gene>
    <name evidence="2" type="ORF">GCM10022416_60600</name>
</gene>
<organism evidence="2 3">
    <name type="scientific">Actinomadura keratinilytica</name>
    <dbReference type="NCBI Taxonomy" id="547461"/>
    <lineage>
        <taxon>Bacteria</taxon>
        <taxon>Bacillati</taxon>
        <taxon>Actinomycetota</taxon>
        <taxon>Actinomycetes</taxon>
        <taxon>Streptosporangiales</taxon>
        <taxon>Thermomonosporaceae</taxon>
        <taxon>Actinomadura</taxon>
    </lineage>
</organism>
<accession>A0ABP6UK90</accession>
<keyword evidence="3" id="KW-1185">Reference proteome</keyword>
<sequence>MLLLTCAAVLYVAAVDPNEDGRYPTCPFLALTGYQCPGCGSLRTVHALAHGRLGEALGLNVFVVAMLPVLAFFWLRWTIARAGDRPTRTKAGDPRLIWALFALIMVFWLVRNLPFGEFLAA</sequence>
<dbReference type="EMBL" id="BAABDO010000172">
    <property type="protein sequence ID" value="GAA3507737.1"/>
    <property type="molecule type" value="Genomic_DNA"/>
</dbReference>
<evidence type="ECO:0000313" key="3">
    <source>
        <dbReference type="Proteomes" id="UP001500266"/>
    </source>
</evidence>
<dbReference type="Pfam" id="PF10825">
    <property type="entry name" value="DUF2752"/>
    <property type="match status" value="1"/>
</dbReference>
<evidence type="ECO:0000256" key="1">
    <source>
        <dbReference type="SAM" id="Phobius"/>
    </source>
</evidence>
<feature type="transmembrane region" description="Helical" evidence="1">
    <location>
        <begin position="96"/>
        <end position="115"/>
    </location>
</feature>
<dbReference type="Proteomes" id="UP001500266">
    <property type="component" value="Unassembled WGS sequence"/>
</dbReference>
<feature type="transmembrane region" description="Helical" evidence="1">
    <location>
        <begin position="56"/>
        <end position="75"/>
    </location>
</feature>
<keyword evidence="1" id="KW-0472">Membrane</keyword>
<comment type="caution">
    <text evidence="2">The sequence shown here is derived from an EMBL/GenBank/DDBJ whole genome shotgun (WGS) entry which is preliminary data.</text>
</comment>
<keyword evidence="1" id="KW-1133">Transmembrane helix</keyword>
<protein>
    <submittedName>
        <fullName evidence="2">DUF2752 domain-containing protein</fullName>
    </submittedName>
</protein>
<evidence type="ECO:0000313" key="2">
    <source>
        <dbReference type="EMBL" id="GAA3507737.1"/>
    </source>
</evidence>
<keyword evidence="1" id="KW-0812">Transmembrane</keyword>
<reference evidence="3" key="1">
    <citation type="journal article" date="2019" name="Int. J. Syst. Evol. Microbiol.">
        <title>The Global Catalogue of Microorganisms (GCM) 10K type strain sequencing project: providing services to taxonomists for standard genome sequencing and annotation.</title>
        <authorList>
            <consortium name="The Broad Institute Genomics Platform"/>
            <consortium name="The Broad Institute Genome Sequencing Center for Infectious Disease"/>
            <person name="Wu L."/>
            <person name="Ma J."/>
        </authorList>
    </citation>
    <scope>NUCLEOTIDE SEQUENCE [LARGE SCALE GENOMIC DNA]</scope>
    <source>
        <strain evidence="3">JCM 17316</strain>
    </source>
</reference>
<dbReference type="InterPro" id="IPR021215">
    <property type="entry name" value="DUF2752"/>
</dbReference>
<proteinExistence type="predicted"/>